<gene>
    <name evidence="2" type="ORF">AVEN_64643_1</name>
</gene>
<feature type="chain" id="PRO_5021287390" description="Secreted protein" evidence="1">
    <location>
        <begin position="18"/>
        <end position="106"/>
    </location>
</feature>
<comment type="caution">
    <text evidence="2">The sequence shown here is derived from an EMBL/GenBank/DDBJ whole genome shotgun (WGS) entry which is preliminary data.</text>
</comment>
<keyword evidence="3" id="KW-1185">Reference proteome</keyword>
<reference evidence="2 3" key="1">
    <citation type="journal article" date="2019" name="Sci. Rep.">
        <title>Orb-weaving spider Araneus ventricosus genome elucidates the spidroin gene catalogue.</title>
        <authorList>
            <person name="Kono N."/>
            <person name="Nakamura H."/>
            <person name="Ohtoshi R."/>
            <person name="Moran D.A.P."/>
            <person name="Shinohara A."/>
            <person name="Yoshida Y."/>
            <person name="Fujiwara M."/>
            <person name="Mori M."/>
            <person name="Tomita M."/>
            <person name="Arakawa K."/>
        </authorList>
    </citation>
    <scope>NUCLEOTIDE SEQUENCE [LARGE SCALE GENOMIC DNA]</scope>
</reference>
<feature type="signal peptide" evidence="1">
    <location>
        <begin position="1"/>
        <end position="17"/>
    </location>
</feature>
<name>A0A4Y2I0J4_ARAVE</name>
<evidence type="ECO:0000256" key="1">
    <source>
        <dbReference type="SAM" id="SignalP"/>
    </source>
</evidence>
<proteinExistence type="predicted"/>
<dbReference type="Proteomes" id="UP000499080">
    <property type="component" value="Unassembled WGS sequence"/>
</dbReference>
<protein>
    <recommendedName>
        <fullName evidence="4">Secreted protein</fullName>
    </recommendedName>
</protein>
<accession>A0A4Y2I0J4</accession>
<keyword evidence="1" id="KW-0732">Signal</keyword>
<dbReference type="AlphaFoldDB" id="A0A4Y2I0J4"/>
<evidence type="ECO:0000313" key="3">
    <source>
        <dbReference type="Proteomes" id="UP000499080"/>
    </source>
</evidence>
<sequence length="106" mass="12093">MSRRKSHILTLAPLTLATPLYRNVVLAGGRPSCFYFLVFEVYKEKVLCKTRQFWQTCSFVVEWQPSLSGDKEYVDAMLRGEKGLRTSTGVVAEARTPAMARSWVCR</sequence>
<dbReference type="EMBL" id="BGPR01002268">
    <property type="protein sequence ID" value="GBM70706.1"/>
    <property type="molecule type" value="Genomic_DNA"/>
</dbReference>
<organism evidence="2 3">
    <name type="scientific">Araneus ventricosus</name>
    <name type="common">Orbweaver spider</name>
    <name type="synonym">Epeira ventricosa</name>
    <dbReference type="NCBI Taxonomy" id="182803"/>
    <lineage>
        <taxon>Eukaryota</taxon>
        <taxon>Metazoa</taxon>
        <taxon>Ecdysozoa</taxon>
        <taxon>Arthropoda</taxon>
        <taxon>Chelicerata</taxon>
        <taxon>Arachnida</taxon>
        <taxon>Araneae</taxon>
        <taxon>Araneomorphae</taxon>
        <taxon>Entelegynae</taxon>
        <taxon>Araneoidea</taxon>
        <taxon>Araneidae</taxon>
        <taxon>Araneus</taxon>
    </lineage>
</organism>
<evidence type="ECO:0008006" key="4">
    <source>
        <dbReference type="Google" id="ProtNLM"/>
    </source>
</evidence>
<evidence type="ECO:0000313" key="2">
    <source>
        <dbReference type="EMBL" id="GBM70706.1"/>
    </source>
</evidence>